<evidence type="ECO:0000256" key="3">
    <source>
        <dbReference type="ARBA" id="ARBA00022525"/>
    </source>
</evidence>
<feature type="chain" id="PRO_5010740171" evidence="5">
    <location>
        <begin position="23"/>
        <end position="473"/>
    </location>
</feature>
<proteinExistence type="inferred from homology"/>
<comment type="subcellular location">
    <subcellularLocation>
        <location evidence="1">Secreted</location>
    </subcellularLocation>
</comment>
<dbReference type="GeneID" id="108741681"/>
<dbReference type="STRING" id="224129.A0A1W4XGZ7"/>
<keyword evidence="6" id="KW-1185">Reference proteome</keyword>
<dbReference type="OrthoDB" id="7776143at2759"/>
<evidence type="ECO:0000256" key="1">
    <source>
        <dbReference type="ARBA" id="ARBA00004613"/>
    </source>
</evidence>
<dbReference type="RefSeq" id="XP_018332062.1">
    <property type="nucleotide sequence ID" value="XM_018476560.2"/>
</dbReference>
<evidence type="ECO:0000256" key="4">
    <source>
        <dbReference type="ARBA" id="ARBA00022729"/>
    </source>
</evidence>
<feature type="signal peptide" evidence="5">
    <location>
        <begin position="1"/>
        <end position="22"/>
    </location>
</feature>
<protein>
    <submittedName>
        <fullName evidence="7">L-dopachrome tautomerase yellow-f2</fullName>
    </submittedName>
</protein>
<dbReference type="Proteomes" id="UP000192223">
    <property type="component" value="Unplaced"/>
</dbReference>
<evidence type="ECO:0000256" key="5">
    <source>
        <dbReference type="SAM" id="SignalP"/>
    </source>
</evidence>
<dbReference type="KEGG" id="apln:108741681"/>
<dbReference type="GO" id="GO:0005576">
    <property type="term" value="C:extracellular region"/>
    <property type="evidence" value="ECO:0007669"/>
    <property type="project" value="UniProtKB-SubCell"/>
</dbReference>
<dbReference type="PANTHER" id="PTHR10009">
    <property type="entry name" value="PROTEIN YELLOW-RELATED"/>
    <property type="match status" value="1"/>
</dbReference>
<dbReference type="PANTHER" id="PTHR10009:SF11">
    <property type="entry name" value="RH54244P"/>
    <property type="match status" value="1"/>
</dbReference>
<evidence type="ECO:0000256" key="2">
    <source>
        <dbReference type="ARBA" id="ARBA00009127"/>
    </source>
</evidence>
<dbReference type="InterPro" id="IPR017996">
    <property type="entry name" value="MRJP/yellow-related"/>
</dbReference>
<dbReference type="Pfam" id="PF03022">
    <property type="entry name" value="MRJP"/>
    <property type="match status" value="1"/>
</dbReference>
<evidence type="ECO:0000313" key="7">
    <source>
        <dbReference type="RefSeq" id="XP_018332062.1"/>
    </source>
</evidence>
<keyword evidence="3" id="KW-0964">Secreted</keyword>
<evidence type="ECO:0000313" key="6">
    <source>
        <dbReference type="Proteomes" id="UP000192223"/>
    </source>
</evidence>
<reference evidence="7" key="1">
    <citation type="submission" date="2025-08" db="UniProtKB">
        <authorList>
            <consortium name="RefSeq"/>
        </authorList>
    </citation>
    <scope>IDENTIFICATION</scope>
    <source>
        <tissue evidence="7">Entire body</tissue>
    </source>
</reference>
<dbReference type="InterPro" id="IPR011042">
    <property type="entry name" value="6-blade_b-propeller_TolB-like"/>
</dbReference>
<sequence length="473" mass="53486">MSALLTLMVLLVFVFCENECKGLNEEYTWTRIDYQWPDDPEPSNVLQGREAMDTRKFFRGSSASPSGNTQIDDNNRNERDLEYIFENNIPMGANKWKDKLFVTVPRRRFGVPSTLNYVWTNTTSKHNVPLIPYPSWDYNRLNSTNRDRIVSVYRTAVDTCDRLWFVDAGVVNSLGSRAPIRPPTVFAIDLNTDTVIRRYELKSSDLAPGSIGLSSLTIDVDPENCNDTFAYIVDLGGYGLIVYDFANDSSWRVTHNYFAMEPSAGDIEVAGIKFQWTDGIFSTALGKRDKDGFRTVFFHSMVGRHMYAVSSRILRNRELATRTYHGDDFKVLGDRGPGAHTTMTAMHEPTGVLFMGLINQNGLGCWNTNKEFLSKNFDIVDRDEVKMIYPSDVKVSGDDVIVLTNNMPLFIYSSLDYNNTNFRVWTGSVQKAIEGTTCSLSRLPTTLACNKKGGCSSPHVTHALENIMKLFRL</sequence>
<dbReference type="Gene3D" id="2.120.10.30">
    <property type="entry name" value="TolB, C-terminal domain"/>
    <property type="match status" value="1"/>
</dbReference>
<dbReference type="FunCoup" id="A0A1W4XGZ7">
    <property type="interactions" value="40"/>
</dbReference>
<dbReference type="AlphaFoldDB" id="A0A1W4XGZ7"/>
<comment type="similarity">
    <text evidence="2">Belongs to the major royal jelly protein family.</text>
</comment>
<gene>
    <name evidence="7" type="primary">LOC108741681</name>
</gene>
<name>A0A1W4XGZ7_AGRPL</name>
<accession>A0A1W4XGZ7</accession>
<dbReference type="InParanoid" id="A0A1W4XGZ7"/>
<organism evidence="6 7">
    <name type="scientific">Agrilus planipennis</name>
    <name type="common">Emerald ash borer</name>
    <name type="synonym">Agrilus marcopoli</name>
    <dbReference type="NCBI Taxonomy" id="224129"/>
    <lineage>
        <taxon>Eukaryota</taxon>
        <taxon>Metazoa</taxon>
        <taxon>Ecdysozoa</taxon>
        <taxon>Arthropoda</taxon>
        <taxon>Hexapoda</taxon>
        <taxon>Insecta</taxon>
        <taxon>Pterygota</taxon>
        <taxon>Neoptera</taxon>
        <taxon>Endopterygota</taxon>
        <taxon>Coleoptera</taxon>
        <taxon>Polyphaga</taxon>
        <taxon>Elateriformia</taxon>
        <taxon>Buprestoidea</taxon>
        <taxon>Buprestidae</taxon>
        <taxon>Agrilinae</taxon>
        <taxon>Agrilus</taxon>
    </lineage>
</organism>
<keyword evidence="4 5" id="KW-0732">Signal</keyword>